<keyword evidence="1" id="KW-0732">Signal</keyword>
<protein>
    <submittedName>
        <fullName evidence="3">Beta-lactamase family protein</fullName>
    </submittedName>
</protein>
<evidence type="ECO:0000313" key="4">
    <source>
        <dbReference type="Proteomes" id="UP001243713"/>
    </source>
</evidence>
<dbReference type="InterPro" id="IPR050789">
    <property type="entry name" value="Diverse_Enzym_Activities"/>
</dbReference>
<name>A0ABY8N2X8_9PSED</name>
<proteinExistence type="predicted"/>
<feature type="chain" id="PRO_5046487669" evidence="1">
    <location>
        <begin position="34"/>
        <end position="420"/>
    </location>
</feature>
<dbReference type="SUPFAM" id="SSF56601">
    <property type="entry name" value="beta-lactamase/transpeptidase-like"/>
    <property type="match status" value="1"/>
</dbReference>
<feature type="signal peptide" evidence="1">
    <location>
        <begin position="1"/>
        <end position="33"/>
    </location>
</feature>
<evidence type="ECO:0000256" key="1">
    <source>
        <dbReference type="SAM" id="SignalP"/>
    </source>
</evidence>
<gene>
    <name evidence="3" type="ORF">MOQ58_14580</name>
</gene>
<dbReference type="Gene3D" id="3.40.710.10">
    <property type="entry name" value="DD-peptidase/beta-lactamase superfamily"/>
    <property type="match status" value="1"/>
</dbReference>
<dbReference type="Proteomes" id="UP001243713">
    <property type="component" value="Chromosome"/>
</dbReference>
<dbReference type="InterPro" id="IPR001466">
    <property type="entry name" value="Beta-lactam-related"/>
</dbReference>
<keyword evidence="4" id="KW-1185">Reference proteome</keyword>
<dbReference type="Pfam" id="PF00144">
    <property type="entry name" value="Beta-lactamase"/>
    <property type="match status" value="1"/>
</dbReference>
<reference evidence="3 4" key="1">
    <citation type="submission" date="2022-03" db="EMBL/GenBank/DDBJ databases">
        <title>Plant growth promoting endophytes with ACC deaminase activity.</title>
        <authorList>
            <person name="Charles T."/>
            <person name="Van Dyk A."/>
            <person name="Cheng J."/>
            <person name="Heil J."/>
        </authorList>
    </citation>
    <scope>NUCLEOTIDE SEQUENCE [LARGE SCALE GENOMIC DNA]</scope>
    <source>
        <strain evidence="3 4">8R6</strain>
    </source>
</reference>
<dbReference type="RefSeq" id="WP_280164021.1">
    <property type="nucleotide sequence ID" value="NZ_CP093428.1"/>
</dbReference>
<accession>A0ABY8N2X8</accession>
<evidence type="ECO:0000259" key="2">
    <source>
        <dbReference type="Pfam" id="PF00144"/>
    </source>
</evidence>
<dbReference type="InterPro" id="IPR012338">
    <property type="entry name" value="Beta-lactam/transpept-like"/>
</dbReference>
<dbReference type="PANTHER" id="PTHR43283">
    <property type="entry name" value="BETA-LACTAMASE-RELATED"/>
    <property type="match status" value="1"/>
</dbReference>
<dbReference type="PANTHER" id="PTHR43283:SF14">
    <property type="entry name" value="BLL8153 PROTEIN"/>
    <property type="match status" value="1"/>
</dbReference>
<evidence type="ECO:0000313" key="3">
    <source>
        <dbReference type="EMBL" id="WGK93468.1"/>
    </source>
</evidence>
<sequence>MPMLPRHPSLVKRSHLQVVVCVSTLALSLTAWAATPGPTKSYQQPALEPIGEVQAIYDGNLSEDLAVTTFRNTDRLFPVRAIKAGSHPFPLPRSGTPLGPVAFDYKGKRYSLDDYVALNRVTGLLVLKDGKIVTERYEKGNTADTRWMSMSVAKSITSTLVGAALQDGAIKSLDDKVTHYLPALAGSGYDQVTVRQILSMRSGIKWNEKYTDPTSDERQLIKLRIEQVPGSLLKFMASLPTAAPPGTRTNYSTGETQVLGQLVSAAVGKPLTQYLSEKIWVPYGMQTDAKWWLDGPNGNEVGGSGISATLEDYGRFGQFFLSGGKAGAQQVLPEDWMSFASATTGTDAAYGDFANMWWPGWTDASKADKAFTAAGTFGQYLYINPTKNVVIVVWQAQTKPTGGEVIDDMVAFDAISNTLQ</sequence>
<feature type="domain" description="Beta-lactamase-related" evidence="2">
    <location>
        <begin position="124"/>
        <end position="412"/>
    </location>
</feature>
<dbReference type="EMBL" id="CP093428">
    <property type="protein sequence ID" value="WGK93468.1"/>
    <property type="molecule type" value="Genomic_DNA"/>
</dbReference>
<organism evidence="3 4">
    <name type="scientific">Pseudomonas migulae</name>
    <dbReference type="NCBI Taxonomy" id="78543"/>
    <lineage>
        <taxon>Bacteria</taxon>
        <taxon>Pseudomonadati</taxon>
        <taxon>Pseudomonadota</taxon>
        <taxon>Gammaproteobacteria</taxon>
        <taxon>Pseudomonadales</taxon>
        <taxon>Pseudomonadaceae</taxon>
        <taxon>Pseudomonas</taxon>
    </lineage>
</organism>